<sequence length="45" mass="4384">MAAFLAGDFFFGLVASVVGPPSAAANAALNTSSLLGLGAATFNRP</sequence>
<dbReference type="AlphaFoldDB" id="A0A916P8L8"/>
<organism evidence="1 2">
    <name type="scientific">Mycobacterium tuberculosis</name>
    <dbReference type="NCBI Taxonomy" id="1773"/>
    <lineage>
        <taxon>Bacteria</taxon>
        <taxon>Bacillati</taxon>
        <taxon>Actinomycetota</taxon>
        <taxon>Actinomycetes</taxon>
        <taxon>Mycobacteriales</taxon>
        <taxon>Mycobacteriaceae</taxon>
        <taxon>Mycobacterium</taxon>
        <taxon>Mycobacterium tuberculosis complex</taxon>
    </lineage>
</organism>
<gene>
    <name evidence="1" type="ORF">ERS007739_03275</name>
</gene>
<dbReference type="Proteomes" id="UP000039021">
    <property type="component" value="Unassembled WGS sequence"/>
</dbReference>
<name>A0A916P8L8_MYCTX</name>
<accession>A0A916P8L8</accession>
<evidence type="ECO:0000313" key="1">
    <source>
        <dbReference type="EMBL" id="COY98839.1"/>
    </source>
</evidence>
<comment type="caution">
    <text evidence="1">The sequence shown here is derived from an EMBL/GenBank/DDBJ whole genome shotgun (WGS) entry which is preliminary data.</text>
</comment>
<reference evidence="2" key="1">
    <citation type="submission" date="2015-03" db="EMBL/GenBank/DDBJ databases">
        <authorList>
            <consortium name="Pathogen Informatics"/>
        </authorList>
    </citation>
    <scope>NUCLEOTIDE SEQUENCE [LARGE SCALE GENOMIC DNA]</scope>
    <source>
        <strain evidence="2">N09902308</strain>
    </source>
</reference>
<evidence type="ECO:0000313" key="2">
    <source>
        <dbReference type="Proteomes" id="UP000039021"/>
    </source>
</evidence>
<dbReference type="EMBL" id="CSBK01001666">
    <property type="protein sequence ID" value="COY98839.1"/>
    <property type="molecule type" value="Genomic_DNA"/>
</dbReference>
<proteinExistence type="predicted"/>
<protein>
    <submittedName>
        <fullName evidence="1">Uncharacterized protein</fullName>
    </submittedName>
</protein>